<evidence type="ECO:0000313" key="2">
    <source>
        <dbReference type="EMBL" id="UVI28431.1"/>
    </source>
</evidence>
<dbReference type="InterPro" id="IPR013154">
    <property type="entry name" value="ADH-like_N"/>
</dbReference>
<sequence>MKAIVCPKYGSPDVLELREVVKPVPRDNEILIKVHATTVTSGDCRVLGFQSPFLLWIPMRLFLGLTKPRQPILGVELAGEVEAIGQSVKRFKKGDQVYALNGMRFGAHAQYACLPEDGVVALKPANATYEEAAAVPFGGTTALHFLRRGKIRSGQKVLIYGASGATGTSAVQLAKHFGTEVTGVCSTANLEWVKSLGADKLIDYTKEDFASTGERYDIIFDAVGKISKSVCENALAPSGTYLTVEGQGIAKVRAEDLILLKELMETGRIKAVIDRRYPLHQIPEAYRYVATGRKKGNVVITVEHDN</sequence>
<dbReference type="Gene3D" id="3.90.180.10">
    <property type="entry name" value="Medium-chain alcohol dehydrogenases, catalytic domain"/>
    <property type="match status" value="1"/>
</dbReference>
<feature type="domain" description="Enoyl reductase (ER)" evidence="1">
    <location>
        <begin position="10"/>
        <end position="300"/>
    </location>
</feature>
<dbReference type="InterPro" id="IPR052733">
    <property type="entry name" value="Chloroplast_QOR"/>
</dbReference>
<dbReference type="RefSeq" id="WP_258384519.1">
    <property type="nucleotide sequence ID" value="NZ_CP091430.1"/>
</dbReference>
<organism evidence="2 3">
    <name type="scientific">Paenibacillus spongiae</name>
    <dbReference type="NCBI Taxonomy" id="2909671"/>
    <lineage>
        <taxon>Bacteria</taxon>
        <taxon>Bacillati</taxon>
        <taxon>Bacillota</taxon>
        <taxon>Bacilli</taxon>
        <taxon>Bacillales</taxon>
        <taxon>Paenibacillaceae</taxon>
        <taxon>Paenibacillus</taxon>
    </lineage>
</organism>
<dbReference type="Gene3D" id="3.40.50.720">
    <property type="entry name" value="NAD(P)-binding Rossmann-like Domain"/>
    <property type="match status" value="1"/>
</dbReference>
<dbReference type="InterPro" id="IPR020843">
    <property type="entry name" value="ER"/>
</dbReference>
<dbReference type="InterPro" id="IPR036291">
    <property type="entry name" value="NAD(P)-bd_dom_sf"/>
</dbReference>
<name>A0ABY5S3G1_9BACL</name>
<dbReference type="PANTHER" id="PTHR44013">
    <property type="entry name" value="ZINC-TYPE ALCOHOL DEHYDROGENASE-LIKE PROTEIN C16A3.02C"/>
    <property type="match status" value="1"/>
</dbReference>
<dbReference type="InterPro" id="IPR011032">
    <property type="entry name" value="GroES-like_sf"/>
</dbReference>
<dbReference type="InterPro" id="IPR013149">
    <property type="entry name" value="ADH-like_C"/>
</dbReference>
<evidence type="ECO:0000259" key="1">
    <source>
        <dbReference type="SMART" id="SM00829"/>
    </source>
</evidence>
<dbReference type="CDD" id="cd08267">
    <property type="entry name" value="MDR1"/>
    <property type="match status" value="1"/>
</dbReference>
<dbReference type="SUPFAM" id="SSF50129">
    <property type="entry name" value="GroES-like"/>
    <property type="match status" value="1"/>
</dbReference>
<accession>A0ABY5S3G1</accession>
<dbReference type="EMBL" id="CP091430">
    <property type="protein sequence ID" value="UVI28431.1"/>
    <property type="molecule type" value="Genomic_DNA"/>
</dbReference>
<evidence type="ECO:0000313" key="3">
    <source>
        <dbReference type="Proteomes" id="UP001057877"/>
    </source>
</evidence>
<reference evidence="2" key="1">
    <citation type="submission" date="2022-01" db="EMBL/GenBank/DDBJ databases">
        <title>Paenibacillus spongiae sp. nov., isolated from marine sponge.</title>
        <authorList>
            <person name="Li Z."/>
            <person name="Zhang M."/>
        </authorList>
    </citation>
    <scope>NUCLEOTIDE SEQUENCE</scope>
    <source>
        <strain evidence="2">PHS-Z3</strain>
    </source>
</reference>
<protein>
    <submittedName>
        <fullName evidence="2">NAD(P)-dependent alcohol dehydrogenase</fullName>
    </submittedName>
</protein>
<gene>
    <name evidence="2" type="ORF">L1F29_23670</name>
</gene>
<dbReference type="Pfam" id="PF13602">
    <property type="entry name" value="ADH_zinc_N_2"/>
    <property type="match status" value="1"/>
</dbReference>
<dbReference type="Pfam" id="PF00107">
    <property type="entry name" value="ADH_zinc_N"/>
    <property type="match status" value="1"/>
</dbReference>
<proteinExistence type="predicted"/>
<dbReference type="SUPFAM" id="SSF51735">
    <property type="entry name" value="NAD(P)-binding Rossmann-fold domains"/>
    <property type="match status" value="1"/>
</dbReference>
<dbReference type="Pfam" id="PF08240">
    <property type="entry name" value="ADH_N"/>
    <property type="match status" value="1"/>
</dbReference>
<dbReference type="Proteomes" id="UP001057877">
    <property type="component" value="Chromosome"/>
</dbReference>
<keyword evidence="3" id="KW-1185">Reference proteome</keyword>
<dbReference type="SMART" id="SM00829">
    <property type="entry name" value="PKS_ER"/>
    <property type="match status" value="1"/>
</dbReference>
<dbReference type="PANTHER" id="PTHR44013:SF1">
    <property type="entry name" value="ZINC-TYPE ALCOHOL DEHYDROGENASE-LIKE PROTEIN C16A3.02C"/>
    <property type="match status" value="1"/>
</dbReference>